<proteinExistence type="inferred from homology"/>
<feature type="compositionally biased region" description="Low complexity" evidence="5">
    <location>
        <begin position="12"/>
        <end position="28"/>
    </location>
</feature>
<dbReference type="GO" id="GO:0005737">
    <property type="term" value="C:cytoplasm"/>
    <property type="evidence" value="ECO:0007669"/>
    <property type="project" value="TreeGrafter"/>
</dbReference>
<name>A0AAD5Q4Z3_PYTIN</name>
<dbReference type="AlphaFoldDB" id="A0AAD5Q4Z3"/>
<dbReference type="GO" id="GO:0016567">
    <property type="term" value="P:protein ubiquitination"/>
    <property type="evidence" value="ECO:0007669"/>
    <property type="project" value="UniProtKB-UniRule"/>
</dbReference>
<dbReference type="Pfam" id="PF02207">
    <property type="entry name" value="zf-UBR"/>
    <property type="match status" value="1"/>
</dbReference>
<protein>
    <recommendedName>
        <fullName evidence="4">E3 ubiquitin-protein ligase</fullName>
        <ecNumber evidence="4">2.3.2.27</ecNumber>
    </recommendedName>
</protein>
<evidence type="ECO:0000256" key="1">
    <source>
        <dbReference type="ARBA" id="ARBA00022723"/>
    </source>
</evidence>
<dbReference type="GO" id="GO:0061630">
    <property type="term" value="F:ubiquitin protein ligase activity"/>
    <property type="evidence" value="ECO:0007669"/>
    <property type="project" value="UniProtKB-UniRule"/>
</dbReference>
<keyword evidence="1 4" id="KW-0479">Metal-binding</keyword>
<evidence type="ECO:0000256" key="4">
    <source>
        <dbReference type="RuleBase" id="RU366018"/>
    </source>
</evidence>
<dbReference type="GO" id="GO:0000151">
    <property type="term" value="C:ubiquitin ligase complex"/>
    <property type="evidence" value="ECO:0007669"/>
    <property type="project" value="TreeGrafter"/>
</dbReference>
<evidence type="ECO:0000256" key="2">
    <source>
        <dbReference type="ARBA" id="ARBA00022771"/>
    </source>
</evidence>
<comment type="catalytic activity">
    <reaction evidence="4">
        <text>S-ubiquitinyl-[E2 ubiquitin-conjugating enzyme]-L-cysteine + [acceptor protein]-L-lysine = [E2 ubiquitin-conjugating enzyme]-L-cysteine + N(6)-ubiquitinyl-[acceptor protein]-L-lysine.</text>
        <dbReference type="EC" id="2.3.2.27"/>
    </reaction>
</comment>
<gene>
    <name evidence="7" type="ORF">P43SY_000965</name>
</gene>
<feature type="domain" description="UBR-type" evidence="6">
    <location>
        <begin position="125"/>
        <end position="156"/>
    </location>
</feature>
<dbReference type="EMBL" id="JAKCXM010000439">
    <property type="protein sequence ID" value="KAJ0394044.1"/>
    <property type="molecule type" value="Genomic_DNA"/>
</dbReference>
<accession>A0AAD5Q4Z3</accession>
<reference evidence="7" key="1">
    <citation type="submission" date="2021-12" db="EMBL/GenBank/DDBJ databases">
        <title>Prjna785345.</title>
        <authorList>
            <person name="Rujirawat T."/>
            <person name="Krajaejun T."/>
        </authorList>
    </citation>
    <scope>NUCLEOTIDE SEQUENCE</scope>
    <source>
        <strain evidence="7">Pi057C3</strain>
    </source>
</reference>
<dbReference type="Proteomes" id="UP001209570">
    <property type="component" value="Unassembled WGS sequence"/>
</dbReference>
<organism evidence="7 8">
    <name type="scientific">Pythium insidiosum</name>
    <name type="common">Pythiosis disease agent</name>
    <dbReference type="NCBI Taxonomy" id="114742"/>
    <lineage>
        <taxon>Eukaryota</taxon>
        <taxon>Sar</taxon>
        <taxon>Stramenopiles</taxon>
        <taxon>Oomycota</taxon>
        <taxon>Peronosporomycetes</taxon>
        <taxon>Pythiales</taxon>
        <taxon>Pythiaceae</taxon>
        <taxon>Pythium</taxon>
    </lineage>
</organism>
<keyword evidence="2 4" id="KW-0863">Zinc-finger</keyword>
<evidence type="ECO:0000259" key="6">
    <source>
        <dbReference type="Pfam" id="PF02207"/>
    </source>
</evidence>
<keyword evidence="3 4" id="KW-0862">Zinc</keyword>
<keyword evidence="4" id="KW-0808">Transferase</keyword>
<evidence type="ECO:0000256" key="3">
    <source>
        <dbReference type="ARBA" id="ARBA00022833"/>
    </source>
</evidence>
<dbReference type="PANTHER" id="PTHR21497">
    <property type="entry name" value="UBIQUITIN LIGASE E3 ALPHA-RELATED"/>
    <property type="match status" value="1"/>
</dbReference>
<dbReference type="InterPro" id="IPR039164">
    <property type="entry name" value="UBR1-like"/>
</dbReference>
<evidence type="ECO:0000313" key="7">
    <source>
        <dbReference type="EMBL" id="KAJ0394044.1"/>
    </source>
</evidence>
<comment type="function">
    <text evidence="4">Ubiquitin ligase protein which is a component of the N-end rule pathway. Recognizes and binds to proteins bearing specific N-terminal residues that are destabilizing according to the N-end rule, leading to their ubiquitination and subsequent degradation.</text>
</comment>
<keyword evidence="8" id="KW-1185">Reference proteome</keyword>
<feature type="compositionally biased region" description="Basic residues" evidence="5">
    <location>
        <begin position="1"/>
        <end position="11"/>
    </location>
</feature>
<evidence type="ECO:0000313" key="8">
    <source>
        <dbReference type="Proteomes" id="UP001209570"/>
    </source>
</evidence>
<dbReference type="Gene3D" id="2.10.110.30">
    <property type="match status" value="1"/>
</dbReference>
<evidence type="ECO:0000256" key="5">
    <source>
        <dbReference type="SAM" id="MobiDB-lite"/>
    </source>
</evidence>
<dbReference type="EC" id="2.3.2.27" evidence="4"/>
<keyword evidence="4" id="KW-0833">Ubl conjugation pathway</keyword>
<dbReference type="InterPro" id="IPR003126">
    <property type="entry name" value="Znf_UBR"/>
</dbReference>
<sequence>MVALRGRKAKAKASSAGAGRKATASSVADSKKSKKKAIQADVADGGDDGAAGTTGQRSSQEQLVELVRFLTQSTLALAGTLPSDLTLPAFLDAMLTAFCGAGKDRSLSPTQILTRLTASSRRRICGVIFAADEIAYSCRDCQVDSTCVICKDCFMHG</sequence>
<comment type="caution">
    <text evidence="7">The sequence shown here is derived from an EMBL/GenBank/DDBJ whole genome shotgun (WGS) entry which is preliminary data.</text>
</comment>
<feature type="region of interest" description="Disordered" evidence="5">
    <location>
        <begin position="1"/>
        <end position="59"/>
    </location>
</feature>
<dbReference type="GO" id="GO:0008270">
    <property type="term" value="F:zinc ion binding"/>
    <property type="evidence" value="ECO:0007669"/>
    <property type="project" value="UniProtKB-UniRule"/>
</dbReference>
<comment type="similarity">
    <text evidence="4">Belongs to the E3 ubiquitin-protein ligase UBR1-like family.</text>
</comment>
<dbReference type="GO" id="GO:0071596">
    <property type="term" value="P:ubiquitin-dependent protein catabolic process via the N-end rule pathway"/>
    <property type="evidence" value="ECO:0007669"/>
    <property type="project" value="UniProtKB-UniRule"/>
</dbReference>
<comment type="pathway">
    <text evidence="4">Protein modification; protein ubiquitination.</text>
</comment>
<dbReference type="PANTHER" id="PTHR21497:SF24">
    <property type="entry name" value="E3 UBIQUITIN-PROTEIN LIGASE UBR1"/>
    <property type="match status" value="1"/>
</dbReference>